<dbReference type="SUPFAM" id="SSF54791">
    <property type="entry name" value="Eukaryotic type KH-domain (KH-domain type I)"/>
    <property type="match status" value="1"/>
</dbReference>
<feature type="domain" description="K Homology" evidence="2">
    <location>
        <begin position="489"/>
        <end position="570"/>
    </location>
</feature>
<organism evidence="3 4">
    <name type="scientific">Scheffersomyces spartinae</name>
    <dbReference type="NCBI Taxonomy" id="45513"/>
    <lineage>
        <taxon>Eukaryota</taxon>
        <taxon>Fungi</taxon>
        <taxon>Dikarya</taxon>
        <taxon>Ascomycota</taxon>
        <taxon>Saccharomycotina</taxon>
        <taxon>Pichiomycetes</taxon>
        <taxon>Debaryomycetaceae</taxon>
        <taxon>Scheffersomyces</taxon>
    </lineage>
</organism>
<proteinExistence type="predicted"/>
<reference evidence="3" key="1">
    <citation type="submission" date="2021-03" db="EMBL/GenBank/DDBJ databases">
        <authorList>
            <person name="Palmer J.M."/>
        </authorList>
    </citation>
    <scope>NUCLEOTIDE SEQUENCE</scope>
    <source>
        <strain evidence="3">ARV_011</strain>
    </source>
</reference>
<dbReference type="InterPro" id="IPR036612">
    <property type="entry name" value="KH_dom_type_1_sf"/>
</dbReference>
<dbReference type="OrthoDB" id="271862at2759"/>
<evidence type="ECO:0000313" key="3">
    <source>
        <dbReference type="EMBL" id="KAG7195223.1"/>
    </source>
</evidence>
<evidence type="ECO:0000259" key="2">
    <source>
        <dbReference type="SMART" id="SM00322"/>
    </source>
</evidence>
<dbReference type="GeneID" id="66117123"/>
<protein>
    <recommendedName>
        <fullName evidence="2">K Homology domain-containing protein</fullName>
    </recommendedName>
</protein>
<accession>A0A9P8AJ95</accession>
<dbReference type="AlphaFoldDB" id="A0A9P8AJ95"/>
<dbReference type="GO" id="GO:0003723">
    <property type="term" value="F:RNA binding"/>
    <property type="evidence" value="ECO:0007669"/>
    <property type="project" value="UniProtKB-UniRule"/>
</dbReference>
<keyword evidence="1" id="KW-0694">RNA-binding</keyword>
<comment type="caution">
    <text evidence="3">The sequence shown here is derived from an EMBL/GenBank/DDBJ whole genome shotgun (WGS) entry which is preliminary data.</text>
</comment>
<dbReference type="Gene3D" id="3.30.1370.10">
    <property type="entry name" value="K Homology domain, type 1"/>
    <property type="match status" value="1"/>
</dbReference>
<sequence length="790" mass="91082">MSDIHTVVLNFEYSYLIKPKSLIPVFQSKSGLWRIEQLLSTQDEYHIIDNLDPFWKTVQNINSNCHHPNSIHLTEPSILKQSSSGRLTSLISVSLKGTLDFIEKTRPLVLKSYNQVSFKEIILNHHEFNEITQDFVNGLNKLASFYNVEIDMFSDYQTDFHHRINPSIGNSPIYILGNHDQIAACESQLRILVDSMIQGLIIDSYDISLNLIPLIGGADLTNFTQLAQQLNVNIYIPDLTPYIFGDPSKDLQDQVRIWLSARDILEILLTKTLISNITYKVYAKQIEISKSKLDLMLLKNQRDFLQIMIKHGTFIDAPGLGCIDNKITVFGTNAESVEESIHELALLTSQFYQIFISFTSIGKNDQVLESYLISLLKKNCSLTCNHFGAQIVGSSMEVKEMLMMMSHDQVSQHLDNKIQLKLRLELNNSQKDFISGKKNGKIQKILTTLNQKLVIKFKPYNEYNFHIDLILNNDINTLIKGVELFELELPCDLQFNVPDLFHKSIIGNGGSVIQSIMKKYNVFIKFSSKSKNETITNSNRYTFTRDSNVVIKCPQKNARNILLVKLEIDRMCGLSNHKYNVVRFKLFKSQYLLILAHNKLGEIHQLELEFGCFIKWPQLLDDFHSTVEQEVVISIMGYDKKPEQCAQKLKSMMPQNFEFKLIDNTNHQIPLDMFLKCFIPFKMMLGVEALIRPIYEENTMCQQIILSYYEDDKAQVAIKDLTTYLRENRIMILDKQELKYDPIVFVSTNFKLRTITNTLTPTPQVSTSKLARSKIGMNYHNTNRRKKIIT</sequence>
<gene>
    <name evidence="3" type="ORF">KQ657_003749</name>
</gene>
<dbReference type="InterPro" id="IPR004087">
    <property type="entry name" value="KH_dom"/>
</dbReference>
<evidence type="ECO:0000256" key="1">
    <source>
        <dbReference type="PROSITE-ProRule" id="PRU00117"/>
    </source>
</evidence>
<evidence type="ECO:0000313" key="4">
    <source>
        <dbReference type="Proteomes" id="UP000790833"/>
    </source>
</evidence>
<dbReference type="InterPro" id="IPR056553">
    <property type="entry name" value="KH_Mug60-KHD4"/>
</dbReference>
<dbReference type="SMART" id="SM00322">
    <property type="entry name" value="KH"/>
    <property type="match status" value="1"/>
</dbReference>
<dbReference type="EMBL" id="JAHMUF010000004">
    <property type="protein sequence ID" value="KAG7195223.1"/>
    <property type="molecule type" value="Genomic_DNA"/>
</dbReference>
<dbReference type="Pfam" id="PF00013">
    <property type="entry name" value="KH_1"/>
    <property type="match status" value="1"/>
</dbReference>
<dbReference type="Proteomes" id="UP000790833">
    <property type="component" value="Unassembled WGS sequence"/>
</dbReference>
<keyword evidence="4" id="KW-1185">Reference proteome</keyword>
<name>A0A9P8AJ95_9ASCO</name>
<dbReference type="InterPro" id="IPR004088">
    <property type="entry name" value="KH_dom_type_1"/>
</dbReference>
<dbReference type="Pfam" id="PF24563">
    <property type="entry name" value="KH_Mug60-KHD4"/>
    <property type="match status" value="1"/>
</dbReference>
<dbReference type="PROSITE" id="PS50084">
    <property type="entry name" value="KH_TYPE_1"/>
    <property type="match status" value="1"/>
</dbReference>
<dbReference type="RefSeq" id="XP_043050770.1">
    <property type="nucleotide sequence ID" value="XM_043194446.1"/>
</dbReference>